<protein>
    <submittedName>
        <fullName evidence="5">2-aminoethanethiol dioxygenase</fullName>
    </submittedName>
</protein>
<dbReference type="PANTHER" id="PTHR22966">
    <property type="entry name" value="2-AMINOETHANETHIOL DIOXYGENASE"/>
    <property type="match status" value="1"/>
</dbReference>
<dbReference type="PANTHER" id="PTHR22966:SF61">
    <property type="entry name" value="2-AMINOETHANETHIOL DIOXYGENASE"/>
    <property type="match status" value="1"/>
</dbReference>
<dbReference type="AlphaFoldDB" id="A0A914VEJ7"/>
<dbReference type="GO" id="GO:0046872">
    <property type="term" value="F:metal ion binding"/>
    <property type="evidence" value="ECO:0007669"/>
    <property type="project" value="UniProtKB-KW"/>
</dbReference>
<dbReference type="Pfam" id="PF07847">
    <property type="entry name" value="PCO_ADO"/>
    <property type="match status" value="1"/>
</dbReference>
<reference evidence="5" key="1">
    <citation type="submission" date="2022-11" db="UniProtKB">
        <authorList>
            <consortium name="WormBaseParasite"/>
        </authorList>
    </citation>
    <scope>IDENTIFICATION</scope>
</reference>
<dbReference type="Gene3D" id="2.60.120.10">
    <property type="entry name" value="Jelly Rolls"/>
    <property type="match status" value="1"/>
</dbReference>
<dbReference type="WBParaSite" id="PSAMB.scaffold19001size858.g37759.t1">
    <property type="protein sequence ID" value="PSAMB.scaffold19001size858.g37759.t1"/>
    <property type="gene ID" value="PSAMB.scaffold19001size858.g37759"/>
</dbReference>
<evidence type="ECO:0000313" key="4">
    <source>
        <dbReference type="Proteomes" id="UP000887566"/>
    </source>
</evidence>
<dbReference type="SUPFAM" id="SSF51182">
    <property type="entry name" value="RmlC-like cupins"/>
    <property type="match status" value="1"/>
</dbReference>
<name>A0A914VEJ7_9BILA</name>
<proteinExistence type="predicted"/>
<evidence type="ECO:0000256" key="2">
    <source>
        <dbReference type="ARBA" id="ARBA00023002"/>
    </source>
</evidence>
<keyword evidence="4" id="KW-1185">Reference proteome</keyword>
<dbReference type="InterPro" id="IPR011051">
    <property type="entry name" value="RmlC_Cupin_sf"/>
</dbReference>
<dbReference type="GO" id="GO:0005739">
    <property type="term" value="C:mitochondrion"/>
    <property type="evidence" value="ECO:0007669"/>
    <property type="project" value="TreeGrafter"/>
</dbReference>
<accession>A0A914VEJ7</accession>
<dbReference type="InterPro" id="IPR012864">
    <property type="entry name" value="PCO/ADO"/>
</dbReference>
<dbReference type="InterPro" id="IPR014710">
    <property type="entry name" value="RmlC-like_jellyroll"/>
</dbReference>
<evidence type="ECO:0000313" key="5">
    <source>
        <dbReference type="WBParaSite" id="PSAMB.scaffold19001size858.g37759.t1"/>
    </source>
</evidence>
<keyword evidence="1" id="KW-0479">Metal-binding</keyword>
<keyword evidence="2" id="KW-0560">Oxidoreductase</keyword>
<keyword evidence="3" id="KW-0408">Iron</keyword>
<dbReference type="CDD" id="cd20289">
    <property type="entry name" value="cupin_ADO"/>
    <property type="match status" value="1"/>
</dbReference>
<dbReference type="Proteomes" id="UP000887566">
    <property type="component" value="Unplaced"/>
</dbReference>
<evidence type="ECO:0000256" key="1">
    <source>
        <dbReference type="ARBA" id="ARBA00022723"/>
    </source>
</evidence>
<organism evidence="4 5">
    <name type="scientific">Plectus sambesii</name>
    <dbReference type="NCBI Taxonomy" id="2011161"/>
    <lineage>
        <taxon>Eukaryota</taxon>
        <taxon>Metazoa</taxon>
        <taxon>Ecdysozoa</taxon>
        <taxon>Nematoda</taxon>
        <taxon>Chromadorea</taxon>
        <taxon>Plectida</taxon>
        <taxon>Plectina</taxon>
        <taxon>Plectoidea</taxon>
        <taxon>Plectidae</taxon>
        <taxon>Plectus</taxon>
    </lineage>
</organism>
<evidence type="ECO:0000256" key="3">
    <source>
        <dbReference type="ARBA" id="ARBA00023004"/>
    </source>
</evidence>
<sequence>MARLGGGRILSEIVLLSNKLANTLVERGQPLTQAQTATKFISLGKVPEMQDLIALVSKLTANDLRLSLPDEEAWKAGDYSQVGHHPAPCIYTGIYEPESALLSMSLFSLRDGDSRLPLHDHPGMHGIIKVVRGRIRIFRYSWLDPVVERQLVVPASLSSLRKKIGVLRPAKYEGCSLLSPEDNACLLEPMNGNVHSIEAVDGSATFFDLLLPSYSPPGRDCHYYEVAQDEEEQSAKNITWLRRTGIPSTYYCDSLPFKDALI</sequence>
<dbReference type="GO" id="GO:0016702">
    <property type="term" value="F:oxidoreductase activity, acting on single donors with incorporation of molecular oxygen, incorporation of two atoms of oxygen"/>
    <property type="evidence" value="ECO:0007669"/>
    <property type="project" value="InterPro"/>
</dbReference>